<evidence type="ECO:0000256" key="1">
    <source>
        <dbReference type="ARBA" id="ARBA00000448"/>
    </source>
</evidence>
<comment type="similarity">
    <text evidence="3">Belongs to the glycosyl hydrolase 3 family.</text>
</comment>
<evidence type="ECO:0000313" key="12">
    <source>
        <dbReference type="EMBL" id="GEM06479.1"/>
    </source>
</evidence>
<dbReference type="PANTHER" id="PTHR42715:SF12">
    <property type="entry name" value="BETA-GLUCOSIDASE G-RELATED"/>
    <property type="match status" value="1"/>
</dbReference>
<feature type="chain" id="PRO_5021765040" description="beta-glucosidase" evidence="11">
    <location>
        <begin position="24"/>
        <end position="653"/>
    </location>
</feature>
<dbReference type="PRINTS" id="PR00133">
    <property type="entry name" value="GLHYDRLASE3"/>
</dbReference>
<comment type="subcellular location">
    <subcellularLocation>
        <location evidence="2">Secreted</location>
    </subcellularLocation>
</comment>
<protein>
    <recommendedName>
        <fullName evidence="4">beta-glucosidase</fullName>
        <ecNumber evidence="4">3.2.1.21</ecNumber>
    </recommendedName>
</protein>
<evidence type="ECO:0000256" key="9">
    <source>
        <dbReference type="ARBA" id="ARBA00024983"/>
    </source>
</evidence>
<feature type="compositionally biased region" description="Basic and acidic residues" evidence="10">
    <location>
        <begin position="579"/>
        <end position="588"/>
    </location>
</feature>
<proteinExistence type="inferred from homology"/>
<accession>A0A511K804</accession>
<evidence type="ECO:0000256" key="5">
    <source>
        <dbReference type="ARBA" id="ARBA00022525"/>
    </source>
</evidence>
<dbReference type="InterPro" id="IPR001764">
    <property type="entry name" value="Glyco_hydro_3_N"/>
</dbReference>
<dbReference type="InterPro" id="IPR017853">
    <property type="entry name" value="GH"/>
</dbReference>
<organism evidence="12 13">
    <name type="scientific">Rhodotorula toruloides</name>
    <name type="common">Yeast</name>
    <name type="synonym">Rhodosporidium toruloides</name>
    <dbReference type="NCBI Taxonomy" id="5286"/>
    <lineage>
        <taxon>Eukaryota</taxon>
        <taxon>Fungi</taxon>
        <taxon>Dikarya</taxon>
        <taxon>Basidiomycota</taxon>
        <taxon>Pucciniomycotina</taxon>
        <taxon>Microbotryomycetes</taxon>
        <taxon>Sporidiobolales</taxon>
        <taxon>Sporidiobolaceae</taxon>
        <taxon>Rhodotorula</taxon>
    </lineage>
</organism>
<dbReference type="EC" id="3.2.1.21" evidence="4"/>
<dbReference type="Proteomes" id="UP000321518">
    <property type="component" value="Unassembled WGS sequence"/>
</dbReference>
<sequence>MLTESPLLLAVAAGSAVAPLASSSSTSSSSSPAASASTLPGVLASKGFTSQKLSSAGVKEGICFADGPTSINWRYSIQFPAEVPTAATWDRGLFYSRASSLAKEYDKVGANVPLSIVVGPAGRSPYGGRKWEGFSAEPIGAPQGGYFLSYPNQTIDSAIDQVTARELYVAPFAEAIRAGARNKSPRSQQHLDAVWQWTVLKSYAATSDTLDSFQAVPVSSWADFRRRAVVQKEPKDRPPFALDGPFPSGSAEERVDPAPPRSPGQADALRGELAALLMGSDADELIGATLEHAGGFAMGKTACIDYDFLLVLDGKRPKTSAPGPPAAKTKAKGKAKAKEETDGYQVAVEAARRAFSVHDRCVSSWVAHDVVAVGTAKCFAGWHDLRVVMLRWRDTDGFVVHIDIPVTWTDRKGATAVWWSSAASFVGGLQRSAHSYNEAFSAGGYYSISGTVVAPCSTPTEVDLFRVAQLQFFGALLRHSDVPRWPHLTIEGDSVRYEDYSEDGWVCLYQWGHRDPPLKDNEDALRKQHDPPFVGQPREPSRSNRPFPPTAVLPEDSDTGEEGDAEAVKDASPTPPPSADREVVEKPPADSSPLPSISSLTAKHLFAPAEHLLYPRKRPCTSSRSAFLGQSHAASSGILGRLFGRVATVNGAG</sequence>
<dbReference type="InterPro" id="IPR050288">
    <property type="entry name" value="Cellulose_deg_GH3"/>
</dbReference>
<comment type="catalytic activity">
    <reaction evidence="1">
        <text>Hydrolysis of terminal, non-reducing beta-D-glucosyl residues with release of beta-D-glucose.</text>
        <dbReference type="EC" id="3.2.1.21"/>
    </reaction>
</comment>
<keyword evidence="7" id="KW-0378">Hydrolase</keyword>
<dbReference type="AlphaFoldDB" id="A0A511K804"/>
<dbReference type="Gene3D" id="3.20.20.300">
    <property type="entry name" value="Glycoside hydrolase, family 3, N-terminal domain"/>
    <property type="match status" value="1"/>
</dbReference>
<dbReference type="InterPro" id="IPR036962">
    <property type="entry name" value="Glyco_hydro_3_N_sf"/>
</dbReference>
<feature type="compositionally biased region" description="Basic and acidic residues" evidence="10">
    <location>
        <begin position="519"/>
        <end position="530"/>
    </location>
</feature>
<feature type="region of interest" description="Disordered" evidence="10">
    <location>
        <begin position="232"/>
        <end position="266"/>
    </location>
</feature>
<feature type="region of interest" description="Disordered" evidence="10">
    <location>
        <begin position="519"/>
        <end position="596"/>
    </location>
</feature>
<evidence type="ECO:0000256" key="4">
    <source>
        <dbReference type="ARBA" id="ARBA00012744"/>
    </source>
</evidence>
<reference evidence="12 13" key="1">
    <citation type="submission" date="2019-07" db="EMBL/GenBank/DDBJ databases">
        <title>Rhodotorula toruloides NBRC10032 genome sequencing.</title>
        <authorList>
            <person name="Shida Y."/>
            <person name="Takaku H."/>
            <person name="Ogasawara W."/>
            <person name="Mori K."/>
        </authorList>
    </citation>
    <scope>NUCLEOTIDE SEQUENCE [LARGE SCALE GENOMIC DNA]</scope>
    <source>
        <strain evidence="12 13">NBRC10032</strain>
    </source>
</reference>
<evidence type="ECO:0000256" key="2">
    <source>
        <dbReference type="ARBA" id="ARBA00004613"/>
    </source>
</evidence>
<evidence type="ECO:0000256" key="8">
    <source>
        <dbReference type="ARBA" id="ARBA00023295"/>
    </source>
</evidence>
<feature type="signal peptide" evidence="11">
    <location>
        <begin position="1"/>
        <end position="23"/>
    </location>
</feature>
<evidence type="ECO:0000256" key="10">
    <source>
        <dbReference type="SAM" id="MobiDB-lite"/>
    </source>
</evidence>
<keyword evidence="6 11" id="KW-0732">Signal</keyword>
<keyword evidence="8" id="KW-0326">Glycosidase</keyword>
<evidence type="ECO:0000256" key="6">
    <source>
        <dbReference type="ARBA" id="ARBA00022729"/>
    </source>
</evidence>
<dbReference type="OrthoDB" id="416222at2759"/>
<evidence type="ECO:0000256" key="11">
    <source>
        <dbReference type="SAM" id="SignalP"/>
    </source>
</evidence>
<dbReference type="GO" id="GO:0005576">
    <property type="term" value="C:extracellular region"/>
    <property type="evidence" value="ECO:0007669"/>
    <property type="project" value="UniProtKB-SubCell"/>
</dbReference>
<dbReference type="PANTHER" id="PTHR42715">
    <property type="entry name" value="BETA-GLUCOSIDASE"/>
    <property type="match status" value="1"/>
</dbReference>
<name>A0A511K804_RHOTO</name>
<comment type="function">
    <text evidence="9">Beta-glucosidases are one of a number of cellulolytic enzymes involved in the degradation of cellulosic biomass. Catalyzes the last step releasing glucose from the inhibitory cellobiose.</text>
</comment>
<dbReference type="GO" id="GO:0009251">
    <property type="term" value="P:glucan catabolic process"/>
    <property type="evidence" value="ECO:0007669"/>
    <property type="project" value="TreeGrafter"/>
</dbReference>
<evidence type="ECO:0000256" key="3">
    <source>
        <dbReference type="ARBA" id="ARBA00005336"/>
    </source>
</evidence>
<feature type="compositionally biased region" description="Acidic residues" evidence="10">
    <location>
        <begin position="555"/>
        <end position="565"/>
    </location>
</feature>
<comment type="caution">
    <text evidence="12">The sequence shown here is derived from an EMBL/GenBank/DDBJ whole genome shotgun (WGS) entry which is preliminary data.</text>
</comment>
<evidence type="ECO:0000256" key="7">
    <source>
        <dbReference type="ARBA" id="ARBA00022801"/>
    </source>
</evidence>
<evidence type="ECO:0000313" key="13">
    <source>
        <dbReference type="Proteomes" id="UP000321518"/>
    </source>
</evidence>
<dbReference type="SUPFAM" id="SSF51445">
    <property type="entry name" value="(Trans)glycosidases"/>
    <property type="match status" value="1"/>
</dbReference>
<dbReference type="EMBL" id="BJWK01000001">
    <property type="protein sequence ID" value="GEM06479.1"/>
    <property type="molecule type" value="Genomic_DNA"/>
</dbReference>
<gene>
    <name evidence="12" type="ORF">Rt10032_c01g0496</name>
</gene>
<dbReference type="GO" id="GO:0008422">
    <property type="term" value="F:beta-glucosidase activity"/>
    <property type="evidence" value="ECO:0007669"/>
    <property type="project" value="UniProtKB-EC"/>
</dbReference>
<keyword evidence="5" id="KW-0964">Secreted</keyword>